<evidence type="ECO:0000256" key="1">
    <source>
        <dbReference type="ARBA" id="ARBA00004141"/>
    </source>
</evidence>
<comment type="similarity">
    <text evidence="2">Belongs to the TatC family.</text>
</comment>
<proteinExistence type="inferred from homology"/>
<dbReference type="InterPro" id="IPR002033">
    <property type="entry name" value="TatC"/>
</dbReference>
<dbReference type="Pfam" id="PF00902">
    <property type="entry name" value="TatC"/>
    <property type="match status" value="1"/>
</dbReference>
<evidence type="ECO:0000256" key="6">
    <source>
        <dbReference type="SAM" id="Phobius"/>
    </source>
</evidence>
<organism evidence="7">
    <name type="scientific">Isoetes engelmannii</name>
    <name type="common">Engelmann's quillwort</name>
    <name type="synonym">Appalachian quillwort</name>
    <dbReference type="NCBI Taxonomy" id="37427"/>
    <lineage>
        <taxon>Eukaryota</taxon>
        <taxon>Viridiplantae</taxon>
        <taxon>Streptophyta</taxon>
        <taxon>Embryophyta</taxon>
        <taxon>Tracheophyta</taxon>
        <taxon>Lycopodiopsida</taxon>
        <taxon>Isoetales</taxon>
        <taxon>Isoetaceae</taxon>
        <taxon>Isoetes</taxon>
    </lineage>
</organism>
<dbReference type="GO" id="GO:0033281">
    <property type="term" value="C:TAT protein transport complex"/>
    <property type="evidence" value="ECO:0007669"/>
    <property type="project" value="TreeGrafter"/>
</dbReference>
<keyword evidence="7" id="KW-0496">Mitochondrion</keyword>
<dbReference type="GO" id="GO:0009977">
    <property type="term" value="F:proton motive force dependent protein transmembrane transporter activity"/>
    <property type="evidence" value="ECO:0007669"/>
    <property type="project" value="TreeGrafter"/>
</dbReference>
<dbReference type="GO" id="GO:0043953">
    <property type="term" value="P:protein transport by the Tat complex"/>
    <property type="evidence" value="ECO:0007669"/>
    <property type="project" value="TreeGrafter"/>
</dbReference>
<reference evidence="7" key="1">
    <citation type="journal article" date="2009" name="Nucleic Acids Res.">
        <title>A trans-splicing group I intron and tRNA-hyperediting in the mitochondrial genome of the lycophyte Isoetes engelmannii.</title>
        <authorList>
            <person name="Grewe F."/>
            <person name="Viehoever P."/>
            <person name="Weisshaar B."/>
            <person name="Knoop V."/>
        </authorList>
    </citation>
    <scope>NUCLEOTIDE SEQUENCE</scope>
</reference>
<dbReference type="EMBL" id="FJ010859">
    <property type="protein sequence ID" value="ACH47053.1"/>
    <property type="molecule type" value="Genomic_DNA"/>
</dbReference>
<evidence type="ECO:0000256" key="4">
    <source>
        <dbReference type="ARBA" id="ARBA00022989"/>
    </source>
</evidence>
<protein>
    <submittedName>
        <fullName evidence="7">SecY-independent transporter protein</fullName>
    </submittedName>
</protein>
<dbReference type="PANTHER" id="PTHR30371:SF0">
    <property type="entry name" value="SEC-INDEPENDENT PROTEIN TRANSLOCASE PROTEIN TATC, CHLOROPLASTIC-RELATED"/>
    <property type="match status" value="1"/>
</dbReference>
<evidence type="ECO:0000256" key="5">
    <source>
        <dbReference type="ARBA" id="ARBA00023136"/>
    </source>
</evidence>
<keyword evidence="3 6" id="KW-0812">Transmembrane</keyword>
<keyword evidence="4 6" id="KW-1133">Transmembrane helix</keyword>
<dbReference type="EMBL" id="FJ390841">
    <property type="protein sequence ID" value="ACI95889.1"/>
    <property type="molecule type" value="Genomic_DNA"/>
</dbReference>
<evidence type="ECO:0000256" key="2">
    <source>
        <dbReference type="ARBA" id="ARBA00008882"/>
    </source>
</evidence>
<gene>
    <name evidence="7" type="primary">tatC</name>
</gene>
<sequence length="251" mass="28696">MRSLNFVLETTQEEFTICFFRILIRLSLTRFTRHWFPEEPISLLAKPSPTSPHYLDPYSSLIRTGSTEALSTYVTMSLIPCLHPLFPSSSHQIWCFLILSCSEKGRKRYNELFYLSGSRSSPFLPVTSSWAAPNVRHSPYPLSTTLTNPPTIRLQPKISNHIMLTVRIPFLPPICSQVSVIVICLLEPRGLSAVETPIKNRRFQMVFPLFTPAFPAPPDIWCQIVALFSLYFPIELTIFVALIKFSCKLTR</sequence>
<evidence type="ECO:0000313" key="7">
    <source>
        <dbReference type="EMBL" id="ACH47053.1"/>
    </source>
</evidence>
<feature type="transmembrane region" description="Helical" evidence="6">
    <location>
        <begin position="224"/>
        <end position="243"/>
    </location>
</feature>
<name>C6FG17_ISOEN</name>
<dbReference type="GO" id="GO:0065002">
    <property type="term" value="P:intracellular protein transmembrane transport"/>
    <property type="evidence" value="ECO:0007669"/>
    <property type="project" value="TreeGrafter"/>
</dbReference>
<evidence type="ECO:0000256" key="3">
    <source>
        <dbReference type="ARBA" id="ARBA00022692"/>
    </source>
</evidence>
<comment type="subcellular location">
    <subcellularLocation>
        <location evidence="1">Membrane</location>
        <topology evidence="1">Multi-pass membrane protein</topology>
    </subcellularLocation>
</comment>
<keyword evidence="5 6" id="KW-0472">Membrane</keyword>
<geneLocation type="mitochondrion" evidence="7"/>
<dbReference type="AlphaFoldDB" id="C6FG17"/>
<accession>C6FG17</accession>
<dbReference type="PANTHER" id="PTHR30371">
    <property type="entry name" value="SEC-INDEPENDENT PROTEIN TRANSLOCASE PROTEIN TATC"/>
    <property type="match status" value="1"/>
</dbReference>